<dbReference type="STRING" id="1185876.BN8_01924"/>
<protein>
    <submittedName>
        <fullName evidence="1">Uncharacterized protein</fullName>
    </submittedName>
</protein>
<organism evidence="1 2">
    <name type="scientific">Fibrisoma limi BUZ 3</name>
    <dbReference type="NCBI Taxonomy" id="1185876"/>
    <lineage>
        <taxon>Bacteria</taxon>
        <taxon>Pseudomonadati</taxon>
        <taxon>Bacteroidota</taxon>
        <taxon>Cytophagia</taxon>
        <taxon>Cytophagales</taxon>
        <taxon>Spirosomataceae</taxon>
        <taxon>Fibrisoma</taxon>
    </lineage>
</organism>
<keyword evidence="2" id="KW-1185">Reference proteome</keyword>
<dbReference type="Proteomes" id="UP000009309">
    <property type="component" value="Unassembled WGS sequence"/>
</dbReference>
<accession>I2GG60</accession>
<gene>
    <name evidence="1" type="ORF">BN8_01924</name>
</gene>
<evidence type="ECO:0000313" key="2">
    <source>
        <dbReference type="Proteomes" id="UP000009309"/>
    </source>
</evidence>
<name>I2GG60_9BACT</name>
<dbReference type="EMBL" id="CAIT01000006">
    <property type="protein sequence ID" value="CCH52885.1"/>
    <property type="molecule type" value="Genomic_DNA"/>
</dbReference>
<sequence>MPKKRLVSGGFVWCQVRNLTPHEPTRHRDVTLPSNKKVNE</sequence>
<dbReference type="AlphaFoldDB" id="I2GG60"/>
<comment type="caution">
    <text evidence="1">The sequence shown here is derived from an EMBL/GenBank/DDBJ whole genome shotgun (WGS) entry which is preliminary data.</text>
</comment>
<evidence type="ECO:0000313" key="1">
    <source>
        <dbReference type="EMBL" id="CCH52885.1"/>
    </source>
</evidence>
<reference evidence="1 2" key="1">
    <citation type="journal article" date="2012" name="J. Bacteriol.">
        <title>Genome Sequence of the Filamentous Bacterium Fibrisoma limi BUZ 3T.</title>
        <authorList>
            <person name="Filippini M."/>
            <person name="Qi W."/>
            <person name="Jaenicke S."/>
            <person name="Goesmann A."/>
            <person name="Smits T.H."/>
            <person name="Bagheri H.C."/>
        </authorList>
    </citation>
    <scope>NUCLEOTIDE SEQUENCE [LARGE SCALE GENOMIC DNA]</scope>
    <source>
        <strain evidence="2">BUZ 3T</strain>
    </source>
</reference>
<proteinExistence type="predicted"/>